<accession>A0ACB7UUY3</accession>
<sequence length="367" mass="40246">MLLSGNVLSTPIKPLKTLVTSSPLRLPSPPCKKLAKLSAASSSSSSASTTVLQPLQPLIPIWTEFSARVSGEWDGFGADFTSAGCPIELPENVVPEAYREWGVEVFDWQTQCPTLASESGDRSFFYKLIRLLPTVGCEADAATRHSVEERVVGNLENGALAFGYDSSGCYVAVWPRAAGVLELEHCLVAPGNREERVRVVQLVKVEAKEMRLAGIKVFSEQWYGPFRNGEQLGGCAIRESGFAATKKVEVSEVVGEWQSTSTAALRFQAGEKDVFRELIEDRPQKSIRDEVDLVALPKQLWCLLKEKNVGEVSAEVGWLFDHDHALTSRCVFLQDGRLKARDSIITGSCGAIKDMIIICVSLHCHFS</sequence>
<gene>
    <name evidence="1" type="ORF">IHE45_14G127200</name>
</gene>
<comment type="caution">
    <text evidence="1">The sequence shown here is derived from an EMBL/GenBank/DDBJ whole genome shotgun (WGS) entry which is preliminary data.</text>
</comment>
<keyword evidence="2" id="KW-1185">Reference proteome</keyword>
<name>A0ACB7UUY3_DIOAL</name>
<reference evidence="2" key="1">
    <citation type="journal article" date="2022" name="Nat. Commun.">
        <title>Chromosome evolution and the genetic basis of agronomically important traits in greater yam.</title>
        <authorList>
            <person name="Bredeson J.V."/>
            <person name="Lyons J.B."/>
            <person name="Oniyinde I.O."/>
            <person name="Okereke N.R."/>
            <person name="Kolade O."/>
            <person name="Nnabue I."/>
            <person name="Nwadili C.O."/>
            <person name="Hribova E."/>
            <person name="Parker M."/>
            <person name="Nwogha J."/>
            <person name="Shu S."/>
            <person name="Carlson J."/>
            <person name="Kariba R."/>
            <person name="Muthemba S."/>
            <person name="Knop K."/>
            <person name="Barton G.J."/>
            <person name="Sherwood A.V."/>
            <person name="Lopez-Montes A."/>
            <person name="Asiedu R."/>
            <person name="Jamnadass R."/>
            <person name="Muchugi A."/>
            <person name="Goodstein D."/>
            <person name="Egesi C.N."/>
            <person name="Featherston J."/>
            <person name="Asfaw A."/>
            <person name="Simpson G.G."/>
            <person name="Dolezel J."/>
            <person name="Hendre P.S."/>
            <person name="Van Deynze A."/>
            <person name="Kumar P.L."/>
            <person name="Obidiegwu J.E."/>
            <person name="Bhattacharjee R."/>
            <person name="Rokhsar D.S."/>
        </authorList>
    </citation>
    <scope>NUCLEOTIDE SEQUENCE [LARGE SCALE GENOMIC DNA]</scope>
    <source>
        <strain evidence="2">cv. TDa95/00328</strain>
    </source>
</reference>
<dbReference type="EMBL" id="CM037024">
    <property type="protein sequence ID" value="KAH7664558.1"/>
    <property type="molecule type" value="Genomic_DNA"/>
</dbReference>
<dbReference type="Proteomes" id="UP000827976">
    <property type="component" value="Chromosome 14"/>
</dbReference>
<evidence type="ECO:0000313" key="1">
    <source>
        <dbReference type="EMBL" id="KAH7664558.1"/>
    </source>
</evidence>
<protein>
    <submittedName>
        <fullName evidence="1">Uncharacterized protein</fullName>
    </submittedName>
</protein>
<evidence type="ECO:0000313" key="2">
    <source>
        <dbReference type="Proteomes" id="UP000827976"/>
    </source>
</evidence>
<organism evidence="1 2">
    <name type="scientific">Dioscorea alata</name>
    <name type="common">Purple yam</name>
    <dbReference type="NCBI Taxonomy" id="55571"/>
    <lineage>
        <taxon>Eukaryota</taxon>
        <taxon>Viridiplantae</taxon>
        <taxon>Streptophyta</taxon>
        <taxon>Embryophyta</taxon>
        <taxon>Tracheophyta</taxon>
        <taxon>Spermatophyta</taxon>
        <taxon>Magnoliopsida</taxon>
        <taxon>Liliopsida</taxon>
        <taxon>Dioscoreales</taxon>
        <taxon>Dioscoreaceae</taxon>
        <taxon>Dioscorea</taxon>
    </lineage>
</organism>
<proteinExistence type="predicted"/>